<protein>
    <submittedName>
        <fullName evidence="1">Uncharacterized protein</fullName>
    </submittedName>
</protein>
<reference evidence="1 2" key="1">
    <citation type="journal article" date="2018" name="Mol. Biol. Evol.">
        <title>Broad Genomic Sampling Reveals a Smut Pathogenic Ancestry of the Fungal Clade Ustilaginomycotina.</title>
        <authorList>
            <person name="Kijpornyongpan T."/>
            <person name="Mondo S.J."/>
            <person name="Barry K."/>
            <person name="Sandor L."/>
            <person name="Lee J."/>
            <person name="Lipzen A."/>
            <person name="Pangilinan J."/>
            <person name="LaButti K."/>
            <person name="Hainaut M."/>
            <person name="Henrissat B."/>
            <person name="Grigoriev I.V."/>
            <person name="Spatafora J.W."/>
            <person name="Aime M.C."/>
        </authorList>
    </citation>
    <scope>NUCLEOTIDE SEQUENCE [LARGE SCALE GENOMIC DNA]</scope>
    <source>
        <strain evidence="1 2">SA 807</strain>
    </source>
</reference>
<proteinExistence type="predicted"/>
<keyword evidence="2" id="KW-1185">Reference proteome</keyword>
<accession>A0ACD0NNB9</accession>
<organism evidence="1 2">
    <name type="scientific">Violaceomyces palustris</name>
    <dbReference type="NCBI Taxonomy" id="1673888"/>
    <lineage>
        <taxon>Eukaryota</taxon>
        <taxon>Fungi</taxon>
        <taxon>Dikarya</taxon>
        <taxon>Basidiomycota</taxon>
        <taxon>Ustilaginomycotina</taxon>
        <taxon>Ustilaginomycetes</taxon>
        <taxon>Violaceomycetales</taxon>
        <taxon>Violaceomycetaceae</taxon>
        <taxon>Violaceomyces</taxon>
    </lineage>
</organism>
<name>A0ACD0NNB9_9BASI</name>
<evidence type="ECO:0000313" key="2">
    <source>
        <dbReference type="Proteomes" id="UP000245626"/>
    </source>
</evidence>
<gene>
    <name evidence="1" type="ORF">IE53DRAFT_259595</name>
</gene>
<evidence type="ECO:0000313" key="1">
    <source>
        <dbReference type="EMBL" id="PWN47259.1"/>
    </source>
</evidence>
<dbReference type="Proteomes" id="UP000245626">
    <property type="component" value="Unassembled WGS sequence"/>
</dbReference>
<sequence length="583" mass="64937">MSLRVDQGYPSPPSSGRSPADKQAPRTVGPGDVQSSYQHPHHRNAQPEDKVPHGPPSELAPGSHTSPEGRRKSKSVSDESDRMLTPPLSRDTRMDNASVKGENRAGATASSSKPSRVTCPPASSSLLAEAILNDPQERFHFQQQQASSSSRPASAAASRLASPFRGRDSRLARGPVALSESDAEDNPVYFQPSSRSAQLHSSRSLSSAQCSRNASASPSEGDYEEEEAVDEITPRQSPRLRFSHSYRSPSPSYPKARVKNQDLSRNVPIRDSPNNPFIEGSMADVGFSGPNAEGAKRRARMFPGKERGKITYVFRGQRVTYADPEYDSDNEDDLDDGSCSTSRFQPKLLFPTRVNAPKSQRATLRGGLFAAELARREDLAALAPRSTGRMNLLTGAEVDSERDRISELHSRRSTLSRSQSHDARFPDTSMRRPSDHTSAKEMERKALLARLEQANWSDEEEERPAGFGENFLGRSRGHHDHRLEEEGPLQSPSDGAAEDYDEQFMEDGEGSEDAMTMDDSFEEEHRLEGCKDTDAKRSDQQREDGSRSLWDQMNEERSNLRARTFSSQDRKRFNPYQRRESRR</sequence>
<dbReference type="EMBL" id="KZ820487">
    <property type="protein sequence ID" value="PWN47259.1"/>
    <property type="molecule type" value="Genomic_DNA"/>
</dbReference>